<dbReference type="InterPro" id="IPR050438">
    <property type="entry name" value="LMW_PTPase"/>
</dbReference>
<dbReference type="AlphaFoldDB" id="A0A1H2TW76"/>
<organism evidence="8 9">
    <name type="scientific">Acidaminococcus fermentans</name>
    <dbReference type="NCBI Taxonomy" id="905"/>
    <lineage>
        <taxon>Bacteria</taxon>
        <taxon>Bacillati</taxon>
        <taxon>Bacillota</taxon>
        <taxon>Negativicutes</taxon>
        <taxon>Acidaminococcales</taxon>
        <taxon>Acidaminococcaceae</taxon>
        <taxon>Acidaminococcus</taxon>
    </lineage>
</organism>
<dbReference type="Pfam" id="PF01451">
    <property type="entry name" value="LMWPc"/>
    <property type="match status" value="1"/>
</dbReference>
<feature type="active site" evidence="6">
    <location>
        <position position="14"/>
    </location>
</feature>
<feature type="domain" description="Phosphotyrosine protein phosphatase I" evidence="7">
    <location>
        <begin position="2"/>
        <end position="147"/>
    </location>
</feature>
<reference evidence="8 9" key="1">
    <citation type="submission" date="2016-10" db="EMBL/GenBank/DDBJ databases">
        <authorList>
            <person name="Varghese N."/>
            <person name="Submissions S."/>
        </authorList>
    </citation>
    <scope>NUCLEOTIDE SEQUENCE [LARGE SCALE GENOMIC DNA]</scope>
    <source>
        <strain evidence="8 9">WCC6</strain>
    </source>
</reference>
<evidence type="ECO:0000256" key="5">
    <source>
        <dbReference type="ARBA" id="ARBA00051722"/>
    </source>
</evidence>
<evidence type="ECO:0000256" key="3">
    <source>
        <dbReference type="ARBA" id="ARBA00022801"/>
    </source>
</evidence>
<evidence type="ECO:0000256" key="1">
    <source>
        <dbReference type="ARBA" id="ARBA00011063"/>
    </source>
</evidence>
<dbReference type="SUPFAM" id="SSF52788">
    <property type="entry name" value="Phosphotyrosine protein phosphatases I"/>
    <property type="match status" value="1"/>
</dbReference>
<dbReference type="CDD" id="cd16343">
    <property type="entry name" value="LMWPTP"/>
    <property type="match status" value="1"/>
</dbReference>
<gene>
    <name evidence="8" type="ORF">SAMN05216495_1022</name>
</gene>
<keyword evidence="4" id="KW-0904">Protein phosphatase</keyword>
<dbReference type="Gene3D" id="3.40.50.2300">
    <property type="match status" value="1"/>
</dbReference>
<feature type="active site" description="Nucleophile" evidence="6">
    <location>
        <position position="8"/>
    </location>
</feature>
<dbReference type="RefSeq" id="WP_074704602.1">
    <property type="nucleotide sequence ID" value="NZ_CATYPC010000018.1"/>
</dbReference>
<evidence type="ECO:0000256" key="4">
    <source>
        <dbReference type="ARBA" id="ARBA00022912"/>
    </source>
</evidence>
<feature type="active site" description="Proton donor" evidence="6">
    <location>
        <position position="123"/>
    </location>
</feature>
<dbReference type="EMBL" id="FNOP01000002">
    <property type="protein sequence ID" value="SDW47424.1"/>
    <property type="molecule type" value="Genomic_DNA"/>
</dbReference>
<name>A0A1H2TW76_ACIFE</name>
<dbReference type="EC" id="3.1.3.48" evidence="2"/>
<sequence>MIKILFICHGNICRSTMAEFVMKELVRRDHLGDAYEIASAATSREEIGNDTHWGTKEQLELHHIPYTSRKARQMTREDYGYYDLLIGFDDENLREIHRIAGGDPDRKIHLLLDFTDHPREIADPWYTGDFVSTYRDVMDGCESLLHEQQACQHPRLGKQGLID</sequence>
<keyword evidence="3" id="KW-0378">Hydrolase</keyword>
<evidence type="ECO:0000256" key="2">
    <source>
        <dbReference type="ARBA" id="ARBA00013064"/>
    </source>
</evidence>
<evidence type="ECO:0000256" key="6">
    <source>
        <dbReference type="PIRSR" id="PIRSR617867-1"/>
    </source>
</evidence>
<comment type="catalytic activity">
    <reaction evidence="5">
        <text>O-phospho-L-tyrosyl-[protein] + H2O = L-tyrosyl-[protein] + phosphate</text>
        <dbReference type="Rhea" id="RHEA:10684"/>
        <dbReference type="Rhea" id="RHEA-COMP:10136"/>
        <dbReference type="Rhea" id="RHEA-COMP:20101"/>
        <dbReference type="ChEBI" id="CHEBI:15377"/>
        <dbReference type="ChEBI" id="CHEBI:43474"/>
        <dbReference type="ChEBI" id="CHEBI:46858"/>
        <dbReference type="ChEBI" id="CHEBI:61978"/>
        <dbReference type="EC" id="3.1.3.48"/>
    </reaction>
</comment>
<proteinExistence type="inferred from homology"/>
<comment type="similarity">
    <text evidence="1">Belongs to the low molecular weight phosphotyrosine protein phosphatase family.</text>
</comment>
<dbReference type="Proteomes" id="UP000182379">
    <property type="component" value="Unassembled WGS sequence"/>
</dbReference>
<dbReference type="SMART" id="SM00226">
    <property type="entry name" value="LMWPc"/>
    <property type="match status" value="1"/>
</dbReference>
<dbReference type="PANTHER" id="PTHR11717">
    <property type="entry name" value="LOW MOLECULAR WEIGHT PROTEIN TYROSINE PHOSPHATASE"/>
    <property type="match status" value="1"/>
</dbReference>
<dbReference type="InterPro" id="IPR023485">
    <property type="entry name" value="Ptyr_pPase"/>
</dbReference>
<evidence type="ECO:0000259" key="7">
    <source>
        <dbReference type="SMART" id="SM00226"/>
    </source>
</evidence>
<accession>A0A1H2TW76</accession>
<dbReference type="PANTHER" id="PTHR11717:SF7">
    <property type="entry name" value="LOW MOLECULAR WEIGHT PHOSPHOTYROSINE PROTEIN PHOSPHATASE"/>
    <property type="match status" value="1"/>
</dbReference>
<evidence type="ECO:0000313" key="8">
    <source>
        <dbReference type="EMBL" id="SDW47424.1"/>
    </source>
</evidence>
<dbReference type="InterPro" id="IPR036196">
    <property type="entry name" value="Ptyr_pPase_sf"/>
</dbReference>
<dbReference type="PRINTS" id="PR00719">
    <property type="entry name" value="LMWPTPASE"/>
</dbReference>
<protein>
    <recommendedName>
        <fullName evidence="2">protein-tyrosine-phosphatase</fullName>
        <ecNumber evidence="2">3.1.3.48</ecNumber>
    </recommendedName>
</protein>
<evidence type="ECO:0000313" key="9">
    <source>
        <dbReference type="Proteomes" id="UP000182379"/>
    </source>
</evidence>
<comment type="caution">
    <text evidence="8">The sequence shown here is derived from an EMBL/GenBank/DDBJ whole genome shotgun (WGS) entry which is preliminary data.</text>
</comment>
<dbReference type="InterPro" id="IPR017867">
    <property type="entry name" value="Tyr_phospatase_low_mol_wt"/>
</dbReference>
<dbReference type="GO" id="GO:0004725">
    <property type="term" value="F:protein tyrosine phosphatase activity"/>
    <property type="evidence" value="ECO:0007669"/>
    <property type="project" value="UniProtKB-EC"/>
</dbReference>